<evidence type="ECO:0000313" key="10">
    <source>
        <dbReference type="Proteomes" id="UP000246073"/>
    </source>
</evidence>
<dbReference type="InterPro" id="IPR020846">
    <property type="entry name" value="MFS_dom"/>
</dbReference>
<feature type="transmembrane region" description="Helical" evidence="7">
    <location>
        <begin position="41"/>
        <end position="63"/>
    </location>
</feature>
<dbReference type="InterPro" id="IPR050171">
    <property type="entry name" value="MFS_Transporters"/>
</dbReference>
<dbReference type="GO" id="GO:0022857">
    <property type="term" value="F:transmembrane transporter activity"/>
    <property type="evidence" value="ECO:0007669"/>
    <property type="project" value="InterPro"/>
</dbReference>
<accession>A0A2P9HE00</accession>
<dbReference type="PANTHER" id="PTHR23517:SF13">
    <property type="entry name" value="MAJOR FACILITATOR SUPERFAMILY MFS_1"/>
    <property type="match status" value="1"/>
</dbReference>
<keyword evidence="2" id="KW-0813">Transport</keyword>
<feature type="transmembrane region" description="Helical" evidence="7">
    <location>
        <begin position="12"/>
        <end position="35"/>
    </location>
</feature>
<keyword evidence="5 7" id="KW-1133">Transmembrane helix</keyword>
<dbReference type="Gene3D" id="1.20.1250.20">
    <property type="entry name" value="MFS general substrate transporter like domains"/>
    <property type="match status" value="1"/>
</dbReference>
<evidence type="ECO:0000256" key="5">
    <source>
        <dbReference type="ARBA" id="ARBA00022989"/>
    </source>
</evidence>
<evidence type="ECO:0000259" key="8">
    <source>
        <dbReference type="PROSITE" id="PS50850"/>
    </source>
</evidence>
<dbReference type="EMBL" id="OOFM01000002">
    <property type="protein sequence ID" value="SPL62303.1"/>
    <property type="molecule type" value="Genomic_DNA"/>
</dbReference>
<dbReference type="Proteomes" id="UP000246073">
    <property type="component" value="Unassembled WGS sequence"/>
</dbReference>
<dbReference type="PANTHER" id="PTHR23517">
    <property type="entry name" value="RESISTANCE PROTEIN MDTM, PUTATIVE-RELATED-RELATED"/>
    <property type="match status" value="1"/>
</dbReference>
<keyword evidence="3" id="KW-1003">Cell membrane</keyword>
<reference evidence="10" key="1">
    <citation type="submission" date="2017-12" db="EMBL/GenBank/DDBJ databases">
        <authorList>
            <person name="Diaz M."/>
        </authorList>
    </citation>
    <scope>NUCLEOTIDE SEQUENCE [LARGE SCALE GENOMIC DNA]</scope>
    <source>
        <strain evidence="10">FI11154</strain>
    </source>
</reference>
<feature type="transmembrane region" description="Helical" evidence="7">
    <location>
        <begin position="166"/>
        <end position="186"/>
    </location>
</feature>
<feature type="transmembrane region" description="Helical" evidence="7">
    <location>
        <begin position="75"/>
        <end position="94"/>
    </location>
</feature>
<evidence type="ECO:0000256" key="3">
    <source>
        <dbReference type="ARBA" id="ARBA00022475"/>
    </source>
</evidence>
<evidence type="ECO:0000256" key="7">
    <source>
        <dbReference type="SAM" id="Phobius"/>
    </source>
</evidence>
<gene>
    <name evidence="9" type="ORF">OHAE_5371</name>
</gene>
<dbReference type="AlphaFoldDB" id="A0A2P9HE00"/>
<feature type="transmembrane region" description="Helical" evidence="7">
    <location>
        <begin position="339"/>
        <end position="360"/>
    </location>
</feature>
<evidence type="ECO:0000256" key="4">
    <source>
        <dbReference type="ARBA" id="ARBA00022692"/>
    </source>
</evidence>
<evidence type="ECO:0000313" key="9">
    <source>
        <dbReference type="EMBL" id="SPL62303.1"/>
    </source>
</evidence>
<organism evidence="9 10">
    <name type="scientific">Ochrobactrum soli</name>
    <dbReference type="NCBI Taxonomy" id="2448455"/>
    <lineage>
        <taxon>Bacteria</taxon>
        <taxon>Pseudomonadati</taxon>
        <taxon>Pseudomonadota</taxon>
        <taxon>Alphaproteobacteria</taxon>
        <taxon>Hyphomicrobiales</taxon>
        <taxon>Brucellaceae</taxon>
        <taxon>Brucella/Ochrobactrum group</taxon>
        <taxon>Ochrobactrum</taxon>
    </lineage>
</organism>
<evidence type="ECO:0000256" key="2">
    <source>
        <dbReference type="ARBA" id="ARBA00022448"/>
    </source>
</evidence>
<keyword evidence="4 7" id="KW-0812">Transmembrane</keyword>
<dbReference type="RefSeq" id="WP_109366477.1">
    <property type="nucleotide sequence ID" value="NZ_OOFM01000002.1"/>
</dbReference>
<feature type="transmembrane region" description="Helical" evidence="7">
    <location>
        <begin position="139"/>
        <end position="160"/>
    </location>
</feature>
<feature type="transmembrane region" description="Helical" evidence="7">
    <location>
        <begin position="106"/>
        <end position="127"/>
    </location>
</feature>
<evidence type="ECO:0000256" key="1">
    <source>
        <dbReference type="ARBA" id="ARBA00004651"/>
    </source>
</evidence>
<dbReference type="InterPro" id="IPR036259">
    <property type="entry name" value="MFS_trans_sf"/>
</dbReference>
<keyword evidence="6 7" id="KW-0472">Membrane</keyword>
<dbReference type="PROSITE" id="PS50850">
    <property type="entry name" value="MFS"/>
    <property type="match status" value="1"/>
</dbReference>
<feature type="transmembrane region" description="Helical" evidence="7">
    <location>
        <begin position="246"/>
        <end position="266"/>
    </location>
</feature>
<comment type="subcellular location">
    <subcellularLocation>
        <location evidence="1">Cell membrane</location>
        <topology evidence="1">Multi-pass membrane protein</topology>
    </subcellularLocation>
</comment>
<protein>
    <submittedName>
        <fullName evidence="9">Major facilitator superfamily MFS_1</fullName>
    </submittedName>
</protein>
<feature type="transmembrane region" description="Helical" evidence="7">
    <location>
        <begin position="366"/>
        <end position="386"/>
    </location>
</feature>
<sequence>MQNRLSDAHAFWVCAGVVAHTLWTSAAPAMTYPLYAQQWNLTPTVTTAIFAVYPIVVVVIFLLFGDVSDSFGRRITMLVGLAASMLGVLLFAIAPNVETLFVGRVFMGIGVGLSAGPSTAALLDYAGGEGVSRASAATIIAQAVGFALALLVGGLLVQYAPHPLHLSFIVLLVLLAPLSVAVFYLPETRFPTPTRGWRPSVPAVERALRPTFIVASIAVMTAYTHGVIITSLGSQIARDLVRSSNVFVNSFALALFAISLGLAGLFARRFPAQGAVTWGAPASMLGMLFLAGAVVAHSLLLFISATTISGIGYALLVYGGLAIMNAVTPQNVRGGVMSALYLLAYLFTGLLAVVLGKMATLGTMEVATLIGAAMMSVLCILVLIIIHRLPKTAAVDRCVSLSPCT</sequence>
<feature type="transmembrane region" description="Helical" evidence="7">
    <location>
        <begin position="308"/>
        <end position="327"/>
    </location>
</feature>
<feature type="transmembrane region" description="Helical" evidence="7">
    <location>
        <begin position="278"/>
        <end position="302"/>
    </location>
</feature>
<name>A0A2P9HE00_9HYPH</name>
<feature type="domain" description="Major facilitator superfamily (MFS) profile" evidence="8">
    <location>
        <begin position="1"/>
        <end position="390"/>
    </location>
</feature>
<evidence type="ECO:0000256" key="6">
    <source>
        <dbReference type="ARBA" id="ARBA00023136"/>
    </source>
</evidence>
<dbReference type="Pfam" id="PF07690">
    <property type="entry name" value="MFS_1"/>
    <property type="match status" value="1"/>
</dbReference>
<proteinExistence type="predicted"/>
<dbReference type="SUPFAM" id="SSF103473">
    <property type="entry name" value="MFS general substrate transporter"/>
    <property type="match status" value="1"/>
</dbReference>
<dbReference type="GO" id="GO:0005886">
    <property type="term" value="C:plasma membrane"/>
    <property type="evidence" value="ECO:0007669"/>
    <property type="project" value="UniProtKB-SubCell"/>
</dbReference>
<feature type="transmembrane region" description="Helical" evidence="7">
    <location>
        <begin position="207"/>
        <end position="226"/>
    </location>
</feature>
<dbReference type="InterPro" id="IPR011701">
    <property type="entry name" value="MFS"/>
</dbReference>